<dbReference type="Proteomes" id="UP000776983">
    <property type="component" value="Unassembled WGS sequence"/>
</dbReference>
<evidence type="ECO:0000313" key="6">
    <source>
        <dbReference type="EMBL" id="MCB5362823.1"/>
    </source>
</evidence>
<evidence type="ECO:0000259" key="5">
    <source>
        <dbReference type="Pfam" id="PF00669"/>
    </source>
</evidence>
<keyword evidence="6" id="KW-0969">Cilium</keyword>
<evidence type="ECO:0000256" key="1">
    <source>
        <dbReference type="ARBA" id="ARBA00004365"/>
    </source>
</evidence>
<dbReference type="PANTHER" id="PTHR42792:SF1">
    <property type="entry name" value="FLAGELLAR HOOK-ASSOCIATED PROTEIN 3"/>
    <property type="match status" value="1"/>
</dbReference>
<sequence length="413" mass="43287">MRISTSLFFQNGLQTINTQQGDLMHLYQQLGSGRRMVTPADDPLAAAQAINITQAQAINQSHADNRAVLSSNLSAEDGALGSATLLLQDLKTRLVEAGNGTMSDADRASLAEVLASTRDTMMGIANRTDGNGQYLFSGHSSSRPAFDENTGAYLGDNGLRKVQADATRQIAGNDIGSVVFAKAPDGSQAYVSAAAAGNTGSGHIAAPVVQDTQHAWVREARGFTISFQENSSGEIEYVVQRAGESPLPAVPYDAAAGKISLGNGDGVAVQVSFSGQPAAGDAFTVTPASDTDMNMFQTLDHLIAALGTPVSGNASAQANLDNALSSAMQKINLNYDQVLSVRASVGTRLNEIDALDGAGKQRDLGFSNRLSQLEDVDYYTVVSQLQLRSAALEAAAMAFKQIQSSSLFIMSSQ</sequence>
<dbReference type="InterPro" id="IPR013384">
    <property type="entry name" value="Flagell_FlgL"/>
</dbReference>
<proteinExistence type="inferred from homology"/>
<keyword evidence="6" id="KW-0282">Flagellum</keyword>
<evidence type="ECO:0000256" key="2">
    <source>
        <dbReference type="ARBA" id="ARBA00004613"/>
    </source>
</evidence>
<dbReference type="NCBIfam" id="TIGR02550">
    <property type="entry name" value="flagell_flgL"/>
    <property type="match status" value="1"/>
</dbReference>
<organism evidence="6 7">
    <name type="scientific">Mesopusillimonas faecipullorum</name>
    <dbReference type="NCBI Taxonomy" id="2755040"/>
    <lineage>
        <taxon>Bacteria</taxon>
        <taxon>Pseudomonadati</taxon>
        <taxon>Pseudomonadota</taxon>
        <taxon>Betaproteobacteria</taxon>
        <taxon>Burkholderiales</taxon>
        <taxon>Alcaligenaceae</taxon>
        <taxon>Mesopusillimonas</taxon>
    </lineage>
</organism>
<dbReference type="Gene3D" id="1.20.1330.10">
    <property type="entry name" value="f41 fragment of flagellin, N-terminal domain"/>
    <property type="match status" value="2"/>
</dbReference>
<keyword evidence="4" id="KW-0975">Bacterial flagellum</keyword>
<comment type="subcellular location">
    <subcellularLocation>
        <location evidence="1">Bacterial flagellum</location>
    </subcellularLocation>
    <subcellularLocation>
        <location evidence="2">Secreted</location>
    </subcellularLocation>
</comment>
<dbReference type="PANTHER" id="PTHR42792">
    <property type="entry name" value="FLAGELLIN"/>
    <property type="match status" value="1"/>
</dbReference>
<feature type="domain" description="Flagellin N-terminal" evidence="5">
    <location>
        <begin position="3"/>
        <end position="139"/>
    </location>
</feature>
<accession>A0ABS8C9W2</accession>
<keyword evidence="6" id="KW-0966">Cell projection</keyword>
<evidence type="ECO:0000256" key="3">
    <source>
        <dbReference type="ARBA" id="ARBA00005709"/>
    </source>
</evidence>
<dbReference type="RefSeq" id="WP_226953068.1">
    <property type="nucleotide sequence ID" value="NZ_JACDXW010000002.1"/>
</dbReference>
<dbReference type="SUPFAM" id="SSF64518">
    <property type="entry name" value="Phase 1 flagellin"/>
    <property type="match status" value="1"/>
</dbReference>
<keyword evidence="7" id="KW-1185">Reference proteome</keyword>
<reference evidence="6 7" key="1">
    <citation type="submission" date="2020-07" db="EMBL/GenBank/DDBJ databases">
        <title>Pusillimonas sp. nov., isolated from poultry manure in Taiwan.</title>
        <authorList>
            <person name="Lin S.-Y."/>
            <person name="Tang Y.-S."/>
            <person name="Young C.-C."/>
        </authorList>
    </citation>
    <scope>NUCLEOTIDE SEQUENCE [LARGE SCALE GENOMIC DNA]</scope>
    <source>
        <strain evidence="6 7">CC-YST705</strain>
    </source>
</reference>
<gene>
    <name evidence="6" type="primary">flgL</name>
    <name evidence="6" type="ORF">H0484_03515</name>
</gene>
<name>A0ABS8C9W2_9BURK</name>
<comment type="caution">
    <text evidence="6">The sequence shown here is derived from an EMBL/GenBank/DDBJ whole genome shotgun (WGS) entry which is preliminary data.</text>
</comment>
<dbReference type="InterPro" id="IPR001029">
    <property type="entry name" value="Flagellin_N"/>
</dbReference>
<dbReference type="EMBL" id="JACDXW010000002">
    <property type="protein sequence ID" value="MCB5362823.1"/>
    <property type="molecule type" value="Genomic_DNA"/>
</dbReference>
<protein>
    <submittedName>
        <fullName evidence="6">Flagellar hook-associated protein FlgL</fullName>
    </submittedName>
</protein>
<evidence type="ECO:0000256" key="4">
    <source>
        <dbReference type="ARBA" id="ARBA00023143"/>
    </source>
</evidence>
<evidence type="ECO:0000313" key="7">
    <source>
        <dbReference type="Proteomes" id="UP000776983"/>
    </source>
</evidence>
<dbReference type="InterPro" id="IPR001492">
    <property type="entry name" value="Flagellin"/>
</dbReference>
<dbReference type="Pfam" id="PF00669">
    <property type="entry name" value="Flagellin_N"/>
    <property type="match status" value="1"/>
</dbReference>
<comment type="similarity">
    <text evidence="3">Belongs to the bacterial flagellin family.</text>
</comment>